<gene>
    <name evidence="2" type="ORF">ALP65_03997</name>
</gene>
<name>A0A3M5DXG6_PSEAI</name>
<feature type="region of interest" description="Disordered" evidence="1">
    <location>
        <begin position="30"/>
        <end position="50"/>
    </location>
</feature>
<evidence type="ECO:0000313" key="2">
    <source>
        <dbReference type="EMBL" id="RMS54100.1"/>
    </source>
</evidence>
<sequence length="50" mass="5301">MDTGGDLSHTTHPGLDALWLTEAVRLREEQAGPLEDSEAVRQALAQGGSL</sequence>
<organism evidence="2 3">
    <name type="scientific">Pseudomonas aeruginosa</name>
    <dbReference type="NCBI Taxonomy" id="287"/>
    <lineage>
        <taxon>Bacteria</taxon>
        <taxon>Pseudomonadati</taxon>
        <taxon>Pseudomonadota</taxon>
        <taxon>Gammaproteobacteria</taxon>
        <taxon>Pseudomonadales</taxon>
        <taxon>Pseudomonadaceae</taxon>
        <taxon>Pseudomonas</taxon>
    </lineage>
</organism>
<proteinExistence type="predicted"/>
<evidence type="ECO:0000313" key="3">
    <source>
        <dbReference type="Proteomes" id="UP000270834"/>
    </source>
</evidence>
<comment type="caution">
    <text evidence="2">The sequence shown here is derived from an EMBL/GenBank/DDBJ whole genome shotgun (WGS) entry which is preliminary data.</text>
</comment>
<dbReference type="AlphaFoldDB" id="A0A3M5DXG6"/>
<accession>A0A3M5DXG6</accession>
<evidence type="ECO:0000256" key="1">
    <source>
        <dbReference type="SAM" id="MobiDB-lite"/>
    </source>
</evidence>
<protein>
    <submittedName>
        <fullName evidence="2">Uncharacterized protein</fullName>
    </submittedName>
</protein>
<dbReference type="Proteomes" id="UP000270834">
    <property type="component" value="Unassembled WGS sequence"/>
</dbReference>
<feature type="non-terminal residue" evidence="2">
    <location>
        <position position="50"/>
    </location>
</feature>
<reference evidence="2 3" key="1">
    <citation type="submission" date="2018-08" db="EMBL/GenBank/DDBJ databases">
        <title>Recombination of ecologically and evolutionarily significant loci maintains genetic cohesion in the Pseudomonas syringae species complex.</title>
        <authorList>
            <person name="Dillon M."/>
            <person name="Thakur S."/>
            <person name="Almeida R.N.D."/>
            <person name="Weir B.S."/>
            <person name="Guttman D.S."/>
        </authorList>
    </citation>
    <scope>NUCLEOTIDE SEQUENCE [LARGE SCALE GENOMIC DNA]</scope>
    <source>
        <strain evidence="2 3">ICMP 7846</strain>
    </source>
</reference>
<dbReference type="EMBL" id="RBSQ01000680">
    <property type="protein sequence ID" value="RMS54100.1"/>
    <property type="molecule type" value="Genomic_DNA"/>
</dbReference>